<reference evidence="3" key="1">
    <citation type="submission" date="2023-07" db="EMBL/GenBank/DDBJ databases">
        <title>30 novel species of actinomycetes from the DSMZ collection.</title>
        <authorList>
            <person name="Nouioui I."/>
        </authorList>
    </citation>
    <scope>NUCLEOTIDE SEQUENCE [LARGE SCALE GENOMIC DNA]</scope>
    <source>
        <strain evidence="3">DSM 41982</strain>
    </source>
</reference>
<dbReference type="RefSeq" id="WP_254667456.1">
    <property type="nucleotide sequence ID" value="NZ_JAVRER010000008.1"/>
</dbReference>
<evidence type="ECO:0000313" key="3">
    <source>
        <dbReference type="Proteomes" id="UP001183607"/>
    </source>
</evidence>
<feature type="transmembrane region" description="Helical" evidence="1">
    <location>
        <begin position="37"/>
        <end position="56"/>
    </location>
</feature>
<name>A0ABD5E1Y9_9ACTN</name>
<evidence type="ECO:0000313" key="2">
    <source>
        <dbReference type="EMBL" id="MDT0415355.1"/>
    </source>
</evidence>
<gene>
    <name evidence="2" type="ORF">RM574_07605</name>
</gene>
<dbReference type="AlphaFoldDB" id="A0ABD5E1Y9"/>
<accession>A0ABD5E1Y9</accession>
<keyword evidence="1" id="KW-0472">Membrane</keyword>
<evidence type="ECO:0000256" key="1">
    <source>
        <dbReference type="SAM" id="Phobius"/>
    </source>
</evidence>
<comment type="caution">
    <text evidence="2">The sequence shown here is derived from an EMBL/GenBank/DDBJ whole genome shotgun (WGS) entry which is preliminary data.</text>
</comment>
<dbReference type="EMBL" id="JAVRER010000008">
    <property type="protein sequence ID" value="MDT0415355.1"/>
    <property type="molecule type" value="Genomic_DNA"/>
</dbReference>
<proteinExistence type="predicted"/>
<dbReference type="Proteomes" id="UP001183607">
    <property type="component" value="Unassembled WGS sequence"/>
</dbReference>
<sequence>MDDKARLRDRDSLTTEQAVREATTTYENGRAHVDEELGLGIVVVVAVGLFCGWYFVWRGVVRAGEMCRGLPPGTAIAETLNRVLPRSSAYDFQERTYDVDPASRDYRTVCVVADDAHEELLRATVDTLRSLDPGALEGRVWLKGGRDKDYGLPEAGISAKVNTWTAMILVPCTPGEKGDSEPTSLHVSLLLGRPLQVSDQEARSTLLSLTEALVRQAHADASACFPRGCP</sequence>
<keyword evidence="1" id="KW-0812">Transmembrane</keyword>
<organism evidence="2 3">
    <name type="scientific">Streptomyces evansiae</name>
    <dbReference type="NCBI Taxonomy" id="3075535"/>
    <lineage>
        <taxon>Bacteria</taxon>
        <taxon>Bacillati</taxon>
        <taxon>Actinomycetota</taxon>
        <taxon>Actinomycetes</taxon>
        <taxon>Kitasatosporales</taxon>
        <taxon>Streptomycetaceae</taxon>
        <taxon>Streptomyces</taxon>
    </lineage>
</organism>
<protein>
    <submittedName>
        <fullName evidence="2">Uncharacterized protein</fullName>
    </submittedName>
</protein>
<keyword evidence="1" id="KW-1133">Transmembrane helix</keyword>